<reference evidence="1" key="1">
    <citation type="submission" date="2019-05" db="EMBL/GenBank/DDBJ databases">
        <authorList>
            <consortium name="Pathogen Informatics"/>
        </authorList>
    </citation>
    <scope>NUCLEOTIDE SEQUENCE [LARGE SCALE GENOMIC DNA]</scope>
    <source>
        <strain evidence="1">NCTC12965</strain>
    </source>
</reference>
<dbReference type="EMBL" id="CABEEZ010000116">
    <property type="protein sequence ID" value="VTR46451.1"/>
    <property type="molecule type" value="Genomic_DNA"/>
</dbReference>
<accession>A0A4U9VSE0</accession>
<evidence type="ECO:0000313" key="1">
    <source>
        <dbReference type="EMBL" id="VTR46451.1"/>
    </source>
</evidence>
<organism evidence="1">
    <name type="scientific">Serratia fonticola</name>
    <dbReference type="NCBI Taxonomy" id="47917"/>
    <lineage>
        <taxon>Bacteria</taxon>
        <taxon>Pseudomonadati</taxon>
        <taxon>Pseudomonadota</taxon>
        <taxon>Gammaproteobacteria</taxon>
        <taxon>Enterobacterales</taxon>
        <taxon>Yersiniaceae</taxon>
        <taxon>Serratia</taxon>
    </lineage>
</organism>
<gene>
    <name evidence="1" type="ORF">NCTC12965_05374</name>
</gene>
<dbReference type="AlphaFoldDB" id="A0A4U9VSE0"/>
<proteinExistence type="predicted"/>
<protein>
    <submittedName>
        <fullName evidence="1">Uncharacterized protein</fullName>
    </submittedName>
</protein>
<sequence>MKITNTQRILSLLVLICCGNSVAAASTGILNVTGLH</sequence>
<name>A0A4U9VSE0_SERFO</name>